<comment type="caution">
    <text evidence="1">The sequence shown here is derived from an EMBL/GenBank/DDBJ whole genome shotgun (WGS) entry which is preliminary data.</text>
</comment>
<name>A0A4Y3NB47_PAEAU</name>
<accession>A0A4Y3NB47</accession>
<evidence type="ECO:0000313" key="2">
    <source>
        <dbReference type="Proteomes" id="UP000317715"/>
    </source>
</evidence>
<reference evidence="1 2" key="1">
    <citation type="submission" date="2019-06" db="EMBL/GenBank/DDBJ databases">
        <title>Whole genome shotgun sequence of Paenarthrobacter aurescens NBRC 12136.</title>
        <authorList>
            <person name="Hosoyama A."/>
            <person name="Uohara A."/>
            <person name="Ohji S."/>
            <person name="Ichikawa N."/>
        </authorList>
    </citation>
    <scope>NUCLEOTIDE SEQUENCE [LARGE SCALE GENOMIC DNA]</scope>
    <source>
        <strain evidence="1 2">NBRC 12136</strain>
    </source>
</reference>
<dbReference type="EMBL" id="BJMD01000010">
    <property type="protein sequence ID" value="GEB19110.1"/>
    <property type="molecule type" value="Genomic_DNA"/>
</dbReference>
<protein>
    <submittedName>
        <fullName evidence="1">Uncharacterized protein</fullName>
    </submittedName>
</protein>
<organism evidence="1 2">
    <name type="scientific">Paenarthrobacter aurescens</name>
    <name type="common">Arthrobacter aurescens</name>
    <dbReference type="NCBI Taxonomy" id="43663"/>
    <lineage>
        <taxon>Bacteria</taxon>
        <taxon>Bacillati</taxon>
        <taxon>Actinomycetota</taxon>
        <taxon>Actinomycetes</taxon>
        <taxon>Micrococcales</taxon>
        <taxon>Micrococcaceae</taxon>
        <taxon>Paenarthrobacter</taxon>
    </lineage>
</organism>
<keyword evidence="2" id="KW-1185">Reference proteome</keyword>
<dbReference type="Proteomes" id="UP000317715">
    <property type="component" value="Unassembled WGS sequence"/>
</dbReference>
<proteinExistence type="predicted"/>
<evidence type="ECO:0000313" key="1">
    <source>
        <dbReference type="EMBL" id="GEB19110.1"/>
    </source>
</evidence>
<dbReference type="AlphaFoldDB" id="A0A4Y3NB47"/>
<sequence>MCGGRFERVRDPREGSNLPLSKRFRFVAKDRVLVTEFEDGSLKVTHLPWYRSPARIFRGILEILSS</sequence>
<gene>
    <name evidence="1" type="ORF">AAU01_18650</name>
</gene>